<dbReference type="Proteomes" id="UP000216063">
    <property type="component" value="Unassembled WGS sequence"/>
</dbReference>
<dbReference type="RefSeq" id="WP_094478935.1">
    <property type="nucleotide sequence ID" value="NZ_NOZR01000006.1"/>
</dbReference>
<accession>A0A255DMX5</accession>
<keyword evidence="2" id="KW-1185">Reference proteome</keyword>
<protein>
    <submittedName>
        <fullName evidence="1">Uncharacterized protein</fullName>
    </submittedName>
</protein>
<dbReference type="AlphaFoldDB" id="A0A255DMX5"/>
<name>A0A255DMX5_9MYCO</name>
<comment type="caution">
    <text evidence="1">The sequence shown here is derived from an EMBL/GenBank/DDBJ whole genome shotgun (WGS) entry which is preliminary data.</text>
</comment>
<evidence type="ECO:0000313" key="1">
    <source>
        <dbReference type="EMBL" id="OYN80440.1"/>
    </source>
</evidence>
<reference evidence="1 2" key="1">
    <citation type="submission" date="2017-07" db="EMBL/GenBank/DDBJ databases">
        <title>The new phylogeny of genus Mycobacterium.</title>
        <authorList>
            <person name="Tortoli E."/>
            <person name="Trovato A."/>
            <person name="Cirillo D.M."/>
        </authorList>
    </citation>
    <scope>NUCLEOTIDE SEQUENCE [LARGE SCALE GENOMIC DNA]</scope>
    <source>
        <strain evidence="1 2">ATCC 33027</strain>
    </source>
</reference>
<proteinExistence type="predicted"/>
<dbReference type="EMBL" id="NOZR01000006">
    <property type="protein sequence ID" value="OYN80440.1"/>
    <property type="molecule type" value="Genomic_DNA"/>
</dbReference>
<evidence type="ECO:0000313" key="2">
    <source>
        <dbReference type="Proteomes" id="UP000216063"/>
    </source>
</evidence>
<organism evidence="1 2">
    <name type="scientific">Mycolicibacterium sphagni</name>
    <dbReference type="NCBI Taxonomy" id="1786"/>
    <lineage>
        <taxon>Bacteria</taxon>
        <taxon>Bacillati</taxon>
        <taxon>Actinomycetota</taxon>
        <taxon>Actinomycetes</taxon>
        <taxon>Mycobacteriales</taxon>
        <taxon>Mycobacteriaceae</taxon>
        <taxon>Mycolicibacterium</taxon>
    </lineage>
</organism>
<gene>
    <name evidence="1" type="ORF">CG716_09965</name>
</gene>
<sequence>MKFTPQPTTTDAALAIFDAFVREWLPPGLQDMMFGHEHNAAEVVRNAIRGTVLQHALALEDGPFGYAVFSGRPCPIKERKSGWTYEPVSPVFDVQPINALKYVLRRQKANDETDVIYFIGEITRLKHEERR</sequence>